<dbReference type="EMBL" id="JAOB01000013">
    <property type="protein sequence ID" value="EUA68939.1"/>
    <property type="molecule type" value="Genomic_DNA"/>
</dbReference>
<proteinExistence type="predicted"/>
<dbReference type="AlphaFoldDB" id="X8DKM6"/>
<sequence length="41" mass="4636">MIVFKELRVLGPLAWTSPPTGRRWICWLAAGTHSRACRVVV</sequence>
<gene>
    <name evidence="1" type="ORF">I553_2127</name>
</gene>
<evidence type="ECO:0000313" key="1">
    <source>
        <dbReference type="EMBL" id="EUA68939.1"/>
    </source>
</evidence>
<name>X8DKM6_MYCXE</name>
<accession>X8DKM6</accession>
<protein>
    <submittedName>
        <fullName evidence="1">Putative alcohol dehydrogenase adh domain protein</fullName>
    </submittedName>
</protein>
<reference evidence="1" key="1">
    <citation type="submission" date="2014-01" db="EMBL/GenBank/DDBJ databases">
        <authorList>
            <person name="Brown-Elliot B."/>
            <person name="Wallace R."/>
            <person name="Lenaerts A."/>
            <person name="Ordway D."/>
            <person name="DeGroote M.A."/>
            <person name="Parker T."/>
            <person name="Sizemore C."/>
            <person name="Tallon L.J."/>
            <person name="Sadzewicz L.K."/>
            <person name="Sengamalay N."/>
            <person name="Fraser C.M."/>
            <person name="Hine E."/>
            <person name="Shefchek K.A."/>
            <person name="Das S.P."/>
            <person name="Tettelin H."/>
        </authorList>
    </citation>
    <scope>NUCLEOTIDE SEQUENCE [LARGE SCALE GENOMIC DNA]</scope>
    <source>
        <strain evidence="1">4042</strain>
    </source>
</reference>
<comment type="caution">
    <text evidence="1">The sequence shown here is derived from an EMBL/GenBank/DDBJ whole genome shotgun (WGS) entry which is preliminary data.</text>
</comment>
<organism evidence="1">
    <name type="scientific">Mycobacterium xenopi 4042</name>
    <dbReference type="NCBI Taxonomy" id="1299334"/>
    <lineage>
        <taxon>Bacteria</taxon>
        <taxon>Bacillati</taxon>
        <taxon>Actinomycetota</taxon>
        <taxon>Actinomycetes</taxon>
        <taxon>Mycobacteriales</taxon>
        <taxon>Mycobacteriaceae</taxon>
        <taxon>Mycobacterium</taxon>
    </lineage>
</organism>